<dbReference type="InterPro" id="IPR015424">
    <property type="entry name" value="PyrdxlP-dep_Trfase"/>
</dbReference>
<feature type="domain" description="Aminotransferase class V" evidence="6">
    <location>
        <begin position="14"/>
        <end position="270"/>
    </location>
</feature>
<evidence type="ECO:0000256" key="1">
    <source>
        <dbReference type="ARBA" id="ARBA00001933"/>
    </source>
</evidence>
<gene>
    <name evidence="8" type="ORF">ENU08_06820</name>
    <name evidence="7" type="ORF">ENU41_05305</name>
</gene>
<dbReference type="GO" id="GO:0008453">
    <property type="term" value="F:alanine-glyoxylate transaminase activity"/>
    <property type="evidence" value="ECO:0007669"/>
    <property type="project" value="TreeGrafter"/>
</dbReference>
<evidence type="ECO:0000256" key="4">
    <source>
        <dbReference type="RuleBase" id="RU004075"/>
    </source>
</evidence>
<dbReference type="InterPro" id="IPR024169">
    <property type="entry name" value="SP_NH2Trfase/AEP_transaminase"/>
</dbReference>
<dbReference type="InterPro" id="IPR015421">
    <property type="entry name" value="PyrdxlP-dep_Trfase_major"/>
</dbReference>
<dbReference type="GO" id="GO:0004760">
    <property type="term" value="F:L-serine-pyruvate transaminase activity"/>
    <property type="evidence" value="ECO:0007669"/>
    <property type="project" value="TreeGrafter"/>
</dbReference>
<dbReference type="PANTHER" id="PTHR21152">
    <property type="entry name" value="AMINOTRANSFERASE CLASS V"/>
    <property type="match status" value="1"/>
</dbReference>
<comment type="similarity">
    <text evidence="2 4">Belongs to the class-V pyridoxal-phosphate-dependent aminotransferase family.</text>
</comment>
<proteinExistence type="inferred from homology"/>
<dbReference type="InterPro" id="IPR015422">
    <property type="entry name" value="PyrdxlP-dep_Trfase_small"/>
</dbReference>
<keyword evidence="8" id="KW-0808">Transferase</keyword>
<evidence type="ECO:0000256" key="2">
    <source>
        <dbReference type="ARBA" id="ARBA00009236"/>
    </source>
</evidence>
<organism evidence="8">
    <name type="scientific">Ignisphaera aggregans</name>
    <dbReference type="NCBI Taxonomy" id="334771"/>
    <lineage>
        <taxon>Archaea</taxon>
        <taxon>Thermoproteota</taxon>
        <taxon>Thermoprotei</taxon>
        <taxon>Desulfurococcales</taxon>
        <taxon>Desulfurococcaceae</taxon>
        <taxon>Ignisphaera</taxon>
    </lineage>
</organism>
<dbReference type="Gene3D" id="3.90.1150.10">
    <property type="entry name" value="Aspartate Aminotransferase, domain 1"/>
    <property type="match status" value="1"/>
</dbReference>
<evidence type="ECO:0000313" key="7">
    <source>
        <dbReference type="EMBL" id="HGQ36078.1"/>
    </source>
</evidence>
<dbReference type="InterPro" id="IPR000192">
    <property type="entry name" value="Aminotrans_V_dom"/>
</dbReference>
<reference evidence="8" key="1">
    <citation type="journal article" date="2020" name="mSystems">
        <title>Genome- and Community-Level Interaction Insights into Carbon Utilization and Element Cycling Functions of Hydrothermarchaeota in Hydrothermal Sediment.</title>
        <authorList>
            <person name="Zhou Z."/>
            <person name="Liu Y."/>
            <person name="Xu W."/>
            <person name="Pan J."/>
            <person name="Luo Z.H."/>
            <person name="Li M."/>
        </authorList>
    </citation>
    <scope>NUCLEOTIDE SEQUENCE [LARGE SCALE GENOMIC DNA]</scope>
    <source>
        <strain evidence="8">SpSt-637</strain>
        <strain evidence="7">SpSt-667</strain>
    </source>
</reference>
<dbReference type="SUPFAM" id="SSF53383">
    <property type="entry name" value="PLP-dependent transferases"/>
    <property type="match status" value="1"/>
</dbReference>
<dbReference type="EMBL" id="DTBD01000062">
    <property type="protein sequence ID" value="HGQ64938.1"/>
    <property type="molecule type" value="Genomic_DNA"/>
</dbReference>
<evidence type="ECO:0000256" key="3">
    <source>
        <dbReference type="ARBA" id="ARBA00022898"/>
    </source>
</evidence>
<evidence type="ECO:0000313" key="8">
    <source>
        <dbReference type="EMBL" id="HGQ64938.1"/>
    </source>
</evidence>
<keyword evidence="8" id="KW-0032">Aminotransferase</keyword>
<dbReference type="EMBL" id="DTCK01000034">
    <property type="protein sequence ID" value="HGQ36078.1"/>
    <property type="molecule type" value="Genomic_DNA"/>
</dbReference>
<dbReference type="PROSITE" id="PS00595">
    <property type="entry name" value="AA_TRANSFER_CLASS_5"/>
    <property type="match status" value="1"/>
</dbReference>
<keyword evidence="3" id="KW-0663">Pyridoxal phosphate</keyword>
<dbReference type="PIRSF" id="PIRSF000524">
    <property type="entry name" value="SPT"/>
    <property type="match status" value="1"/>
</dbReference>
<sequence>MKLLTPGPVQLPRKVIEAIATQPMFHRSDEFKEVLRNVLEKLRKIYNATPIVAPGTGTFAVDMAVYNFIDPGDKVVALVHGEFGYRMALSAESRGAKVYKLETKILPPSLDAVEDLVKRIGDVKAIIAVHNETSLGVTNRYIDKLQRIAENVGAILIIDSVSALPAEPIKYKVDVIATATHKAFMAPPGGAIIYVNGVPRAKAPVPPSMDLEKFLEKLDKLDPPYTPPINVIYGLNVSLDIILNIGVEAYHELHRERAELLYTTIKLEPVPKDEYKSYTVTTFYTNKANMIIKTLRRQGYIVAGGMGEMKDKVIRIGVMGDVNLEDLKKVAEVVNSFVD</sequence>
<evidence type="ECO:0000256" key="5">
    <source>
        <dbReference type="RuleBase" id="RU004504"/>
    </source>
</evidence>
<evidence type="ECO:0000259" key="6">
    <source>
        <dbReference type="Pfam" id="PF00266"/>
    </source>
</evidence>
<dbReference type="InterPro" id="IPR020578">
    <property type="entry name" value="Aminotrans_V_PyrdxlP_BS"/>
</dbReference>
<name>A0A7C4JK61_9CREN</name>
<dbReference type="AlphaFoldDB" id="A0A7C4JK61"/>
<comment type="caution">
    <text evidence="8">The sequence shown here is derived from an EMBL/GenBank/DDBJ whole genome shotgun (WGS) entry which is preliminary data.</text>
</comment>
<dbReference type="PANTHER" id="PTHR21152:SF39">
    <property type="entry name" value="SOLUBLE HYDROGENASE, SMALL SUBUNIT"/>
    <property type="match status" value="1"/>
</dbReference>
<protein>
    <submittedName>
        <fullName evidence="8">Alanine--glyoxylate aminotransferase family protein</fullName>
    </submittedName>
</protein>
<dbReference type="Gene3D" id="3.40.640.10">
    <property type="entry name" value="Type I PLP-dependent aspartate aminotransferase-like (Major domain)"/>
    <property type="match status" value="1"/>
</dbReference>
<comment type="cofactor">
    <cofactor evidence="1 5">
        <name>pyridoxal 5'-phosphate</name>
        <dbReference type="ChEBI" id="CHEBI:597326"/>
    </cofactor>
</comment>
<dbReference type="Pfam" id="PF00266">
    <property type="entry name" value="Aminotran_5"/>
    <property type="match status" value="1"/>
</dbReference>
<dbReference type="GO" id="GO:0019265">
    <property type="term" value="P:glycine biosynthetic process, by transamination of glyoxylate"/>
    <property type="evidence" value="ECO:0007669"/>
    <property type="project" value="TreeGrafter"/>
</dbReference>
<accession>A0A7C4JK61</accession>